<dbReference type="NCBIfam" id="TIGR00360">
    <property type="entry name" value="ComEC_N-term"/>
    <property type="match status" value="1"/>
</dbReference>
<feature type="transmembrane region" description="Helical" evidence="6">
    <location>
        <begin position="533"/>
        <end position="549"/>
    </location>
</feature>
<evidence type="ECO:0000256" key="4">
    <source>
        <dbReference type="ARBA" id="ARBA00022989"/>
    </source>
</evidence>
<comment type="subcellular location">
    <subcellularLocation>
        <location evidence="1">Cell membrane</location>
        <topology evidence="1">Multi-pass membrane protein</topology>
    </subcellularLocation>
</comment>
<protein>
    <submittedName>
        <fullName evidence="9">ComEC/Rec2-related protein</fullName>
    </submittedName>
</protein>
<dbReference type="InterPro" id="IPR004477">
    <property type="entry name" value="ComEC_N"/>
</dbReference>
<name>Q0YRM2_9CHLB</name>
<evidence type="ECO:0000256" key="3">
    <source>
        <dbReference type="ARBA" id="ARBA00022692"/>
    </source>
</evidence>
<feature type="domain" description="DUF4131" evidence="8">
    <location>
        <begin position="39"/>
        <end position="209"/>
    </location>
</feature>
<feature type="transmembrane region" description="Helical" evidence="6">
    <location>
        <begin position="43"/>
        <end position="64"/>
    </location>
</feature>
<feature type="transmembrane region" description="Helical" evidence="6">
    <location>
        <begin position="71"/>
        <end position="90"/>
    </location>
</feature>
<evidence type="ECO:0000256" key="6">
    <source>
        <dbReference type="SAM" id="Phobius"/>
    </source>
</evidence>
<keyword evidence="3 6" id="KW-0812">Transmembrane</keyword>
<dbReference type="RefSeq" id="WP_006366391.1">
    <property type="nucleotide sequence ID" value="NZ_AASE01000009.1"/>
</dbReference>
<feature type="transmembrane region" description="Helical" evidence="6">
    <location>
        <begin position="305"/>
        <end position="324"/>
    </location>
</feature>
<evidence type="ECO:0000259" key="7">
    <source>
        <dbReference type="Pfam" id="PF03772"/>
    </source>
</evidence>
<reference evidence="9 10" key="2">
    <citation type="submission" date="2006-07" db="EMBL/GenBank/DDBJ databases">
        <title>Sequencing of the draft genome and assembly of Chlorobium ferroxidans DSM 13031.</title>
        <authorList>
            <consortium name="US DOE Joint Genome Institute (JGI-PGF)"/>
            <person name="Copeland A."/>
            <person name="Lucas S."/>
            <person name="Lapidus A."/>
            <person name="Barry K."/>
            <person name="Glavina del Rio T."/>
            <person name="Dalin E."/>
            <person name="Tice H."/>
            <person name="Bruce D."/>
            <person name="Pitluck S."/>
            <person name="Richardson P."/>
        </authorList>
    </citation>
    <scope>NUCLEOTIDE SEQUENCE [LARGE SCALE GENOMIC DNA]</scope>
    <source>
        <strain evidence="9 10">DSM 13031</strain>
    </source>
</reference>
<keyword evidence="10" id="KW-1185">Reference proteome</keyword>
<feature type="transmembrane region" description="Helical" evidence="6">
    <location>
        <begin position="467"/>
        <end position="488"/>
    </location>
</feature>
<feature type="transmembrane region" description="Helical" evidence="6">
    <location>
        <begin position="440"/>
        <end position="460"/>
    </location>
</feature>
<reference evidence="9 10" key="1">
    <citation type="submission" date="2006-07" db="EMBL/GenBank/DDBJ databases">
        <title>Annotation of the draft genome assembly of Chlorobium ferroxidans DSM 13031.</title>
        <authorList>
            <consortium name="US DOE Joint Genome Institute (JGI-ORNL)"/>
            <person name="Larimer F."/>
            <person name="Land M."/>
            <person name="Hauser L."/>
        </authorList>
    </citation>
    <scope>NUCLEOTIDE SEQUENCE [LARGE SCALE GENOMIC DNA]</scope>
    <source>
        <strain evidence="9 10">DSM 13031</strain>
    </source>
</reference>
<dbReference type="InterPro" id="IPR052159">
    <property type="entry name" value="Competence_DNA_uptake"/>
</dbReference>
<evidence type="ECO:0000256" key="1">
    <source>
        <dbReference type="ARBA" id="ARBA00004651"/>
    </source>
</evidence>
<keyword evidence="2" id="KW-1003">Cell membrane</keyword>
<gene>
    <name evidence="9" type="ORF">CferDRAFT_0963</name>
</gene>
<dbReference type="Pfam" id="PF13567">
    <property type="entry name" value="DUF4131"/>
    <property type="match status" value="1"/>
</dbReference>
<evidence type="ECO:0000313" key="9">
    <source>
        <dbReference type="EMBL" id="EAT58989.1"/>
    </source>
</evidence>
<feature type="transmembrane region" description="Helical" evidence="6">
    <location>
        <begin position="372"/>
        <end position="391"/>
    </location>
</feature>
<proteinExistence type="predicted"/>
<dbReference type="EMBL" id="AASE01000009">
    <property type="protein sequence ID" value="EAT58989.1"/>
    <property type="molecule type" value="Genomic_DNA"/>
</dbReference>
<evidence type="ECO:0000256" key="2">
    <source>
        <dbReference type="ARBA" id="ARBA00022475"/>
    </source>
</evidence>
<dbReference type="PANTHER" id="PTHR30619">
    <property type="entry name" value="DNA INTERNALIZATION/COMPETENCE PROTEIN COMEC/REC2"/>
    <property type="match status" value="1"/>
</dbReference>
<comment type="caution">
    <text evidence="9">The sequence shown here is derived from an EMBL/GenBank/DDBJ whole genome shotgun (WGS) entry which is preliminary data.</text>
</comment>
<feature type="domain" description="ComEC/Rec2-related protein" evidence="7">
    <location>
        <begin position="255"/>
        <end position="526"/>
    </location>
</feature>
<accession>Q0YRM2</accession>
<feature type="transmembrane region" description="Helical" evidence="6">
    <location>
        <begin position="20"/>
        <end position="37"/>
    </location>
</feature>
<dbReference type="Proteomes" id="UP000004162">
    <property type="component" value="Unassembled WGS sequence"/>
</dbReference>
<sequence length="744" mass="81526">MKNIRKPGHSERFSLAPYPALRLLLGVIPGILAGVYLPLPLEAWIIISAIALFTLLGSLLYEAIKKRGSSPLCITTLSYTLFLFSSFAAGSDFRMHYAARNGLLSFTGKSLILYGRIATRPAAGEHGTGWVMDVEEVFADGRTIKLNDRAMVFMRSAGEAGKGIRYGDMVRVKGQLNLIPEAANRGEFDPRQAAGMKQVSVQLYSAGPWMVQHEGEPELNGFERFIVKPVADYIMKSIEELIPPGEERQLAAGVLTGEKEYLPEELFEAFRITGTAHILAVSGLNVGLLVLAIHISLQRLKVTTAGRWVSFLLAVFILLVYSHVTGNSASVKRAAIMTAVLIGGETLGRKTFSMNSLALSDVLILLFDPLDLLSPGFLMTNSAVASILLLYPRFTPMTGRGGGAFQAAGRLLFSSFAVTLAAVIGVAPVIAFYFGTFSLIGLLANIPVVLFSTLLMYALVPMLVLNLLSGYAASFFAESAVLFARLTLNSALVFSRVPFASLSWKPDLPEVALYYLMLSAVLFFFSRKAWGRLAISVLLGANLLFWYSFTVHARPVAPLLMTVNLGRNLVTVFSVGGKTLLIDAGRSAGSFKRITQQLELHGYGAPDAAVQFYTPDSLVSRLPVQHHMLQADRLLTLPAMLIMRPREKVLKIQSRESSLLVVSGSGRLQESELYKADIVELWVYRFAEKQQQQIRSWLNYARPTHCILIPGSFLSRTDLAALNRFAAAHPGLEVRSKTRQVVIQ</sequence>
<dbReference type="InterPro" id="IPR025405">
    <property type="entry name" value="DUF4131"/>
</dbReference>
<organism evidence="9 10">
    <name type="scientific">Chlorobium ferrooxidans DSM 13031</name>
    <dbReference type="NCBI Taxonomy" id="377431"/>
    <lineage>
        <taxon>Bacteria</taxon>
        <taxon>Pseudomonadati</taxon>
        <taxon>Chlorobiota</taxon>
        <taxon>Chlorobiia</taxon>
        <taxon>Chlorobiales</taxon>
        <taxon>Chlorobiaceae</taxon>
        <taxon>Chlorobium/Pelodictyon group</taxon>
        <taxon>Chlorobium</taxon>
    </lineage>
</organism>
<feature type="transmembrane region" description="Helical" evidence="6">
    <location>
        <begin position="411"/>
        <end position="434"/>
    </location>
</feature>
<evidence type="ECO:0000259" key="8">
    <source>
        <dbReference type="Pfam" id="PF13567"/>
    </source>
</evidence>
<dbReference type="GO" id="GO:0005886">
    <property type="term" value="C:plasma membrane"/>
    <property type="evidence" value="ECO:0007669"/>
    <property type="project" value="UniProtKB-SubCell"/>
</dbReference>
<keyword evidence="5 6" id="KW-0472">Membrane</keyword>
<dbReference type="PANTHER" id="PTHR30619:SF1">
    <property type="entry name" value="RECOMBINATION PROTEIN 2"/>
    <property type="match status" value="1"/>
</dbReference>
<dbReference type="Pfam" id="PF03772">
    <property type="entry name" value="Competence"/>
    <property type="match status" value="1"/>
</dbReference>
<dbReference type="AlphaFoldDB" id="Q0YRM2"/>
<feature type="transmembrane region" description="Helical" evidence="6">
    <location>
        <begin position="269"/>
        <end position="293"/>
    </location>
</feature>
<evidence type="ECO:0000313" key="10">
    <source>
        <dbReference type="Proteomes" id="UP000004162"/>
    </source>
</evidence>
<keyword evidence="4 6" id="KW-1133">Transmembrane helix</keyword>
<feature type="transmembrane region" description="Helical" evidence="6">
    <location>
        <begin position="508"/>
        <end position="526"/>
    </location>
</feature>
<evidence type="ECO:0000256" key="5">
    <source>
        <dbReference type="ARBA" id="ARBA00023136"/>
    </source>
</evidence>